<dbReference type="Gene3D" id="3.30.1150.10">
    <property type="match status" value="2"/>
</dbReference>
<keyword evidence="8" id="KW-1133">Transmembrane helix</keyword>
<evidence type="ECO:0000256" key="9">
    <source>
        <dbReference type="ARBA" id="ARBA00023136"/>
    </source>
</evidence>
<evidence type="ECO:0000256" key="1">
    <source>
        <dbReference type="ARBA" id="ARBA00004383"/>
    </source>
</evidence>
<sequence>MHMLVRQLALVALLSTVSLTAAQAQKKLKYPKGPAASEIYDAVQKPAVPVGGLPAYASYLERNQQYPTQALRNGKDGTVNVTFVVEKTGVISNVAVQQPLDPALDAEAVRLIKGGPKWTPAEHKGGKVRQRVTVPISYMLPLGAGGPAPAVVDDQPTKPPVGTNGAPAPTVVTPEQPARPVGGTDAFFEWIQKNQRYPAQARQRKVEGRVPVEFLIQKDGSLTDVKLAGKRLGSGLDEEALRLIKAAPKWAPAQFQGQPVKQKMVLPVIFQL</sequence>
<dbReference type="PRINTS" id="PR01374">
    <property type="entry name" value="TONBPROTEIN"/>
</dbReference>
<dbReference type="InterPro" id="IPR003538">
    <property type="entry name" value="TonB"/>
</dbReference>
<keyword evidence="7" id="KW-0653">Protein transport</keyword>
<evidence type="ECO:0000256" key="2">
    <source>
        <dbReference type="ARBA" id="ARBA00006555"/>
    </source>
</evidence>
<evidence type="ECO:0000256" key="10">
    <source>
        <dbReference type="SAM" id="SignalP"/>
    </source>
</evidence>
<feature type="domain" description="TonB C-terminal" evidence="11">
    <location>
        <begin position="182"/>
        <end position="272"/>
    </location>
</feature>
<dbReference type="PANTHER" id="PTHR33446">
    <property type="entry name" value="PROTEIN TONB-RELATED"/>
    <property type="match status" value="1"/>
</dbReference>
<comment type="caution">
    <text evidence="12">The sequence shown here is derived from an EMBL/GenBank/DDBJ whole genome shotgun (WGS) entry which is preliminary data.</text>
</comment>
<protein>
    <recommendedName>
        <fullName evidence="11">TonB C-terminal domain-containing protein</fullName>
    </recommendedName>
</protein>
<evidence type="ECO:0000256" key="3">
    <source>
        <dbReference type="ARBA" id="ARBA00022448"/>
    </source>
</evidence>
<evidence type="ECO:0000259" key="11">
    <source>
        <dbReference type="PROSITE" id="PS52015"/>
    </source>
</evidence>
<dbReference type="Pfam" id="PF03544">
    <property type="entry name" value="TonB_C"/>
    <property type="match status" value="2"/>
</dbReference>
<dbReference type="PANTHER" id="PTHR33446:SF2">
    <property type="entry name" value="PROTEIN TONB"/>
    <property type="match status" value="1"/>
</dbReference>
<accession>A0ABP7MHQ7</accession>
<evidence type="ECO:0000256" key="8">
    <source>
        <dbReference type="ARBA" id="ARBA00022989"/>
    </source>
</evidence>
<dbReference type="InterPro" id="IPR037682">
    <property type="entry name" value="TonB_C"/>
</dbReference>
<dbReference type="InterPro" id="IPR006260">
    <property type="entry name" value="TonB/TolA_C"/>
</dbReference>
<evidence type="ECO:0000256" key="7">
    <source>
        <dbReference type="ARBA" id="ARBA00022927"/>
    </source>
</evidence>
<reference evidence="13" key="1">
    <citation type="journal article" date="2019" name="Int. J. Syst. Evol. Microbiol.">
        <title>The Global Catalogue of Microorganisms (GCM) 10K type strain sequencing project: providing services to taxonomists for standard genome sequencing and annotation.</title>
        <authorList>
            <consortium name="The Broad Institute Genomics Platform"/>
            <consortium name="The Broad Institute Genome Sequencing Center for Infectious Disease"/>
            <person name="Wu L."/>
            <person name="Ma J."/>
        </authorList>
    </citation>
    <scope>NUCLEOTIDE SEQUENCE [LARGE SCALE GENOMIC DNA]</scope>
    <source>
        <strain evidence="13">JCM 17214</strain>
    </source>
</reference>
<keyword evidence="5" id="KW-0997">Cell inner membrane</keyword>
<dbReference type="InterPro" id="IPR051045">
    <property type="entry name" value="TonB-dependent_transducer"/>
</dbReference>
<comment type="subcellular location">
    <subcellularLocation>
        <location evidence="1">Cell inner membrane</location>
        <topology evidence="1">Single-pass membrane protein</topology>
        <orientation evidence="1">Periplasmic side</orientation>
    </subcellularLocation>
</comment>
<evidence type="ECO:0000313" key="13">
    <source>
        <dbReference type="Proteomes" id="UP001499909"/>
    </source>
</evidence>
<dbReference type="EMBL" id="BAABDH010000012">
    <property type="protein sequence ID" value="GAA3922516.1"/>
    <property type="molecule type" value="Genomic_DNA"/>
</dbReference>
<feature type="signal peptide" evidence="10">
    <location>
        <begin position="1"/>
        <end position="21"/>
    </location>
</feature>
<dbReference type="NCBIfam" id="TIGR01352">
    <property type="entry name" value="tonB_Cterm"/>
    <property type="match status" value="2"/>
</dbReference>
<comment type="similarity">
    <text evidence="2">Belongs to the TonB family.</text>
</comment>
<evidence type="ECO:0000313" key="12">
    <source>
        <dbReference type="EMBL" id="GAA3922516.1"/>
    </source>
</evidence>
<evidence type="ECO:0000256" key="5">
    <source>
        <dbReference type="ARBA" id="ARBA00022519"/>
    </source>
</evidence>
<keyword evidence="9" id="KW-0472">Membrane</keyword>
<evidence type="ECO:0000256" key="4">
    <source>
        <dbReference type="ARBA" id="ARBA00022475"/>
    </source>
</evidence>
<evidence type="ECO:0000256" key="6">
    <source>
        <dbReference type="ARBA" id="ARBA00022692"/>
    </source>
</evidence>
<keyword evidence="13" id="KW-1185">Reference proteome</keyword>
<dbReference type="PROSITE" id="PS52015">
    <property type="entry name" value="TONB_CTD"/>
    <property type="match status" value="2"/>
</dbReference>
<keyword evidence="10" id="KW-0732">Signal</keyword>
<keyword evidence="6" id="KW-0812">Transmembrane</keyword>
<keyword evidence="3" id="KW-0813">Transport</keyword>
<feature type="chain" id="PRO_5047085604" description="TonB C-terminal domain-containing protein" evidence="10">
    <location>
        <begin position="22"/>
        <end position="272"/>
    </location>
</feature>
<dbReference type="Proteomes" id="UP001499909">
    <property type="component" value="Unassembled WGS sequence"/>
</dbReference>
<feature type="domain" description="TonB C-terminal" evidence="11">
    <location>
        <begin position="51"/>
        <end position="147"/>
    </location>
</feature>
<gene>
    <name evidence="12" type="ORF">GCM10022406_05790</name>
</gene>
<keyword evidence="4" id="KW-1003">Cell membrane</keyword>
<name>A0ABP7MHQ7_9BACT</name>
<dbReference type="SUPFAM" id="SSF74653">
    <property type="entry name" value="TolA/TonB C-terminal domain"/>
    <property type="match status" value="2"/>
</dbReference>
<organism evidence="12 13">
    <name type="scientific">Hymenobacter algoricola</name>
    <dbReference type="NCBI Taxonomy" id="486267"/>
    <lineage>
        <taxon>Bacteria</taxon>
        <taxon>Pseudomonadati</taxon>
        <taxon>Bacteroidota</taxon>
        <taxon>Cytophagia</taxon>
        <taxon>Cytophagales</taxon>
        <taxon>Hymenobacteraceae</taxon>
        <taxon>Hymenobacter</taxon>
    </lineage>
</organism>
<proteinExistence type="inferred from homology"/>